<dbReference type="GO" id="GO:0000981">
    <property type="term" value="F:DNA-binding transcription factor activity, RNA polymerase II-specific"/>
    <property type="evidence" value="ECO:0007669"/>
    <property type="project" value="InterPro"/>
</dbReference>
<feature type="region of interest" description="Disordered" evidence="8">
    <location>
        <begin position="24"/>
        <end position="68"/>
    </location>
</feature>
<dbReference type="CDD" id="cd12148">
    <property type="entry name" value="fungal_TF_MHR"/>
    <property type="match status" value="1"/>
</dbReference>
<evidence type="ECO:0000259" key="9">
    <source>
        <dbReference type="PROSITE" id="PS50157"/>
    </source>
</evidence>
<keyword evidence="2" id="KW-0479">Metal-binding</keyword>
<reference evidence="10 11" key="1">
    <citation type="submission" date="2020-05" db="EMBL/GenBank/DDBJ databases">
        <title>Identification and distribution of gene clusters putatively required for synthesis of sphingolipid metabolism inhibitors in phylogenetically diverse species of the filamentous fungus Fusarium.</title>
        <authorList>
            <person name="Kim H.-S."/>
            <person name="Busman M."/>
            <person name="Brown D.W."/>
            <person name="Divon H."/>
            <person name="Uhlig S."/>
            <person name="Proctor R.H."/>
        </authorList>
    </citation>
    <scope>NUCLEOTIDE SEQUENCE [LARGE SCALE GENOMIC DNA]</scope>
    <source>
        <strain evidence="10 11">NRRL 66243</strain>
    </source>
</reference>
<protein>
    <submittedName>
        <fullName evidence="10">C2H2 type zinc finger domain protein</fullName>
    </submittedName>
</protein>
<comment type="caution">
    <text evidence="10">The sequence shown here is derived from an EMBL/GenBank/DDBJ whole genome shotgun (WGS) entry which is preliminary data.</text>
</comment>
<evidence type="ECO:0000256" key="7">
    <source>
        <dbReference type="PROSITE-ProRule" id="PRU00042"/>
    </source>
</evidence>
<keyword evidence="6" id="KW-0539">Nucleus</keyword>
<keyword evidence="4 7" id="KW-0863">Zinc-finger</keyword>
<proteinExistence type="predicted"/>
<keyword evidence="5" id="KW-0862">Zinc</keyword>
<evidence type="ECO:0000313" key="10">
    <source>
        <dbReference type="EMBL" id="KAF5625345.1"/>
    </source>
</evidence>
<dbReference type="SUPFAM" id="SSF57667">
    <property type="entry name" value="beta-beta-alpha zinc fingers"/>
    <property type="match status" value="1"/>
</dbReference>
<accession>A0A8H5QY79</accession>
<dbReference type="RefSeq" id="XP_037202914.1">
    <property type="nucleotide sequence ID" value="XM_037342868.1"/>
</dbReference>
<dbReference type="SMART" id="SM00355">
    <property type="entry name" value="ZnF_C2H2"/>
    <property type="match status" value="1"/>
</dbReference>
<feature type="domain" description="C2H2-type" evidence="9">
    <location>
        <begin position="15"/>
        <end position="42"/>
    </location>
</feature>
<dbReference type="InterPro" id="IPR013087">
    <property type="entry name" value="Znf_C2H2_type"/>
</dbReference>
<dbReference type="InterPro" id="IPR051059">
    <property type="entry name" value="VerF-like"/>
</dbReference>
<dbReference type="PANTHER" id="PTHR40626">
    <property type="entry name" value="MIP31509P"/>
    <property type="match status" value="1"/>
</dbReference>
<dbReference type="FunFam" id="3.30.160.60:FF:000100">
    <property type="entry name" value="Zinc finger 45-like"/>
    <property type="match status" value="1"/>
</dbReference>
<dbReference type="Pfam" id="PF04082">
    <property type="entry name" value="Fungal_trans"/>
    <property type="match status" value="1"/>
</dbReference>
<dbReference type="InterPro" id="IPR007219">
    <property type="entry name" value="XnlR_reg_dom"/>
</dbReference>
<dbReference type="AlphaFoldDB" id="A0A8H5QY79"/>
<dbReference type="GO" id="GO:0000785">
    <property type="term" value="C:chromatin"/>
    <property type="evidence" value="ECO:0007669"/>
    <property type="project" value="TreeGrafter"/>
</dbReference>
<dbReference type="GeneID" id="59295138"/>
<evidence type="ECO:0000256" key="5">
    <source>
        <dbReference type="ARBA" id="ARBA00022833"/>
    </source>
</evidence>
<dbReference type="Proteomes" id="UP000530670">
    <property type="component" value="Unassembled WGS sequence"/>
</dbReference>
<evidence type="ECO:0000256" key="2">
    <source>
        <dbReference type="ARBA" id="ARBA00022723"/>
    </source>
</evidence>
<dbReference type="Gene3D" id="3.30.160.60">
    <property type="entry name" value="Classic Zinc Finger"/>
    <property type="match status" value="1"/>
</dbReference>
<keyword evidence="11" id="KW-1185">Reference proteome</keyword>
<evidence type="ECO:0000256" key="1">
    <source>
        <dbReference type="ARBA" id="ARBA00004123"/>
    </source>
</evidence>
<dbReference type="GO" id="GO:0008270">
    <property type="term" value="F:zinc ion binding"/>
    <property type="evidence" value="ECO:0007669"/>
    <property type="project" value="UniProtKB-KW"/>
</dbReference>
<organism evidence="10 11">
    <name type="scientific">Fusarium tjaetaba</name>
    <dbReference type="NCBI Taxonomy" id="1567544"/>
    <lineage>
        <taxon>Eukaryota</taxon>
        <taxon>Fungi</taxon>
        <taxon>Dikarya</taxon>
        <taxon>Ascomycota</taxon>
        <taxon>Pezizomycotina</taxon>
        <taxon>Sordariomycetes</taxon>
        <taxon>Hypocreomycetidae</taxon>
        <taxon>Hypocreales</taxon>
        <taxon>Nectriaceae</taxon>
        <taxon>Fusarium</taxon>
        <taxon>Fusarium fujikuroi species complex</taxon>
    </lineage>
</organism>
<evidence type="ECO:0000256" key="4">
    <source>
        <dbReference type="ARBA" id="ARBA00022771"/>
    </source>
</evidence>
<evidence type="ECO:0000313" key="11">
    <source>
        <dbReference type="Proteomes" id="UP000530670"/>
    </source>
</evidence>
<evidence type="ECO:0000256" key="6">
    <source>
        <dbReference type="ARBA" id="ARBA00023242"/>
    </source>
</evidence>
<dbReference type="GO" id="GO:0005634">
    <property type="term" value="C:nucleus"/>
    <property type="evidence" value="ECO:0007669"/>
    <property type="project" value="UniProtKB-SubCell"/>
</dbReference>
<gene>
    <name evidence="10" type="ORF">FTJAE_10064</name>
</gene>
<dbReference type="InterPro" id="IPR036236">
    <property type="entry name" value="Znf_C2H2_sf"/>
</dbReference>
<evidence type="ECO:0000256" key="3">
    <source>
        <dbReference type="ARBA" id="ARBA00022737"/>
    </source>
</evidence>
<sequence length="741" mass="83250">MADPGSALDTGSKPFACRICGRQFSRPDSVTRHQKTHSQTEQQQRTQQAQGQQQHQPQDGWPLSPSMSDYTSIQSVMEQNQSITYNPVSDMNEHMFTDPALSNSELDIHLEWPDSEALLQSIVTFDWGSLTLPPGNILKPQAYQEAAGPQPNIISVAQPVGGKENQDPNQLSPVNGSRDAIQSLSDMVTCLSQNVTSAAKSLPELNPAFLDSCLQAYFSHFNIYFPILHRPTFVYRDCSPSLILNAMALGSLFIGTEDAAKGWTALLRHRGPYDSHRGVQLVLTALLGQCYAVMSEKTDLKLTSQVFHSLGFSWAHQNKTCRPRSSEQQPGEISDEYAWKQWAAEEVYHRALVGHYILDGQLSYLSGKPDAATLHAANTLRLSASSKAFEARDPQEWRRIMDDEQSEDPTFSFSDIYHELFATTNPDDEISPCLRSVKASLDVRVVLECLHALVLENREAQSPKSIVKIPALLDVKHALVRVFHLLNDTWSFDENERLELMIRWHFICLDMVCNSMELFDQICRHLQIDQHIFKSRESGKELKDSIQWFRGSTDARCAFLHAAAIQDSVNQLPFNRTNTFWMPMSIFAASGMYSFSRLSGMASVSVPASIHWESTLVDQSNVGEAMQQDISWKKTQAFISSNMKTTNYGIGPARNLPFEMKKMQTLMRGLASQWGVAVEMVEQLKKDPSRAAAQYLNGARAKILLKSIQKKDAMVQYQLIDKQSEVTTCNMSHDLKSDNAI</sequence>
<dbReference type="PANTHER" id="PTHR40626:SF14">
    <property type="entry name" value="C2H2 TYPE ZINC FINGER DOMAIN PROTEIN (AFU_ORTHOLOGUE AFUA_1G02360)"/>
    <property type="match status" value="1"/>
</dbReference>
<dbReference type="PROSITE" id="PS00028">
    <property type="entry name" value="ZINC_FINGER_C2H2_1"/>
    <property type="match status" value="1"/>
</dbReference>
<name>A0A8H5QY79_9HYPO</name>
<keyword evidence="3" id="KW-0677">Repeat</keyword>
<comment type="subcellular location">
    <subcellularLocation>
        <location evidence="1">Nucleus</location>
    </subcellularLocation>
</comment>
<dbReference type="GO" id="GO:0006351">
    <property type="term" value="P:DNA-templated transcription"/>
    <property type="evidence" value="ECO:0007669"/>
    <property type="project" value="InterPro"/>
</dbReference>
<dbReference type="OrthoDB" id="3945418at2759"/>
<dbReference type="PROSITE" id="PS50157">
    <property type="entry name" value="ZINC_FINGER_C2H2_2"/>
    <property type="match status" value="1"/>
</dbReference>
<dbReference type="GO" id="GO:0000978">
    <property type="term" value="F:RNA polymerase II cis-regulatory region sequence-specific DNA binding"/>
    <property type="evidence" value="ECO:0007669"/>
    <property type="project" value="InterPro"/>
</dbReference>
<feature type="compositionally biased region" description="Low complexity" evidence="8">
    <location>
        <begin position="39"/>
        <end position="58"/>
    </location>
</feature>
<dbReference type="EMBL" id="JAAQRI010000231">
    <property type="protein sequence ID" value="KAF5625345.1"/>
    <property type="molecule type" value="Genomic_DNA"/>
</dbReference>
<evidence type="ECO:0000256" key="8">
    <source>
        <dbReference type="SAM" id="MobiDB-lite"/>
    </source>
</evidence>